<feature type="non-terminal residue" evidence="7">
    <location>
        <position position="1"/>
    </location>
</feature>
<protein>
    <recommendedName>
        <fullName evidence="6">Rieske domain-containing protein</fullName>
    </recommendedName>
</protein>
<evidence type="ECO:0000256" key="4">
    <source>
        <dbReference type="ARBA" id="ARBA00023004"/>
    </source>
</evidence>
<dbReference type="InterPro" id="IPR036922">
    <property type="entry name" value="Rieske_2Fe-2S_sf"/>
</dbReference>
<dbReference type="PANTHER" id="PTHR21266">
    <property type="entry name" value="IRON-SULFUR DOMAIN CONTAINING PROTEIN"/>
    <property type="match status" value="1"/>
</dbReference>
<proteinExistence type="predicted"/>
<dbReference type="Pfam" id="PF00355">
    <property type="entry name" value="Rieske"/>
    <property type="match status" value="1"/>
</dbReference>
<feature type="non-terminal residue" evidence="7">
    <location>
        <position position="242"/>
    </location>
</feature>
<dbReference type="PROSITE" id="PS51296">
    <property type="entry name" value="RIESKE"/>
    <property type="match status" value="1"/>
</dbReference>
<evidence type="ECO:0000256" key="3">
    <source>
        <dbReference type="ARBA" id="ARBA00023002"/>
    </source>
</evidence>
<dbReference type="GO" id="GO:0046872">
    <property type="term" value="F:metal ion binding"/>
    <property type="evidence" value="ECO:0007669"/>
    <property type="project" value="UniProtKB-KW"/>
</dbReference>
<dbReference type="GO" id="GO:0051537">
    <property type="term" value="F:2 iron, 2 sulfur cluster binding"/>
    <property type="evidence" value="ECO:0007669"/>
    <property type="project" value="UniProtKB-KW"/>
</dbReference>
<keyword evidence="5" id="KW-0411">Iron-sulfur</keyword>
<dbReference type="SUPFAM" id="SSF50022">
    <property type="entry name" value="ISP domain"/>
    <property type="match status" value="1"/>
</dbReference>
<keyword evidence="4" id="KW-0408">Iron</keyword>
<name>A0A382KLE8_9ZZZZ</name>
<dbReference type="EMBL" id="UINC01081330">
    <property type="protein sequence ID" value="SVC25069.1"/>
    <property type="molecule type" value="Genomic_DNA"/>
</dbReference>
<keyword evidence="3" id="KW-0560">Oxidoreductase</keyword>
<accession>A0A382KLE8</accession>
<keyword evidence="2" id="KW-0479">Metal-binding</keyword>
<evidence type="ECO:0000256" key="1">
    <source>
        <dbReference type="ARBA" id="ARBA00022714"/>
    </source>
</evidence>
<dbReference type="InterPro" id="IPR050584">
    <property type="entry name" value="Cholesterol_7-desaturase"/>
</dbReference>
<evidence type="ECO:0000256" key="5">
    <source>
        <dbReference type="ARBA" id="ARBA00023014"/>
    </source>
</evidence>
<dbReference type="InterPro" id="IPR017941">
    <property type="entry name" value="Rieske_2Fe-2S"/>
</dbReference>
<keyword evidence="1" id="KW-0001">2Fe-2S</keyword>
<gene>
    <name evidence="7" type="ORF">METZ01_LOCUS277923</name>
</gene>
<evidence type="ECO:0000259" key="6">
    <source>
        <dbReference type="PROSITE" id="PS51296"/>
    </source>
</evidence>
<dbReference type="PANTHER" id="PTHR21266:SF60">
    <property type="entry name" value="3-KETOSTEROID-9-ALPHA-MONOOXYGENASE, OXYGENASE COMPONENT"/>
    <property type="match status" value="1"/>
</dbReference>
<dbReference type="GO" id="GO:0016491">
    <property type="term" value="F:oxidoreductase activity"/>
    <property type="evidence" value="ECO:0007669"/>
    <property type="project" value="UniProtKB-KW"/>
</dbReference>
<dbReference type="AlphaFoldDB" id="A0A382KLE8"/>
<sequence>VTGPAAGRPPFPVGWFVVAWFDGLPDGALVPLAAFGQDLAVGRTASGRALVTHSVCPHLGADLAAGGRIDDYEVVCPLHGWCFSHGGACTSAADGPIPETTRLRVWPSELVDGIVWAFNGRDGEQPNQPPPVLSLPGDLVGTRRPGHPEDALTGMLAGVGVVDGVPVDGTPDVWEGSTADGRRATVYGPGTLVVRPGQAASIDAVVHVTPVDGFEVKVRTSGEALPTESVGGIESFSTWYRR</sequence>
<feature type="domain" description="Rieske" evidence="6">
    <location>
        <begin position="15"/>
        <end position="117"/>
    </location>
</feature>
<evidence type="ECO:0000313" key="7">
    <source>
        <dbReference type="EMBL" id="SVC25069.1"/>
    </source>
</evidence>
<reference evidence="7" key="1">
    <citation type="submission" date="2018-05" db="EMBL/GenBank/DDBJ databases">
        <authorList>
            <person name="Lanie J.A."/>
            <person name="Ng W.-L."/>
            <person name="Kazmierczak K.M."/>
            <person name="Andrzejewski T.M."/>
            <person name="Davidsen T.M."/>
            <person name="Wayne K.J."/>
            <person name="Tettelin H."/>
            <person name="Glass J.I."/>
            <person name="Rusch D."/>
            <person name="Podicherti R."/>
            <person name="Tsui H.-C.T."/>
            <person name="Winkler M.E."/>
        </authorList>
    </citation>
    <scope>NUCLEOTIDE SEQUENCE</scope>
</reference>
<dbReference type="Gene3D" id="2.102.10.10">
    <property type="entry name" value="Rieske [2Fe-2S] iron-sulphur domain"/>
    <property type="match status" value="1"/>
</dbReference>
<organism evidence="7">
    <name type="scientific">marine metagenome</name>
    <dbReference type="NCBI Taxonomy" id="408172"/>
    <lineage>
        <taxon>unclassified sequences</taxon>
        <taxon>metagenomes</taxon>
        <taxon>ecological metagenomes</taxon>
    </lineage>
</organism>
<evidence type="ECO:0000256" key="2">
    <source>
        <dbReference type="ARBA" id="ARBA00022723"/>
    </source>
</evidence>